<feature type="region of interest" description="Disordered" evidence="1">
    <location>
        <begin position="1"/>
        <end position="21"/>
    </location>
</feature>
<dbReference type="OrthoDB" id="3944805at2759"/>
<name>A0A9P4HG61_9PLEO</name>
<gene>
    <name evidence="2" type="ORF">EK21DRAFT_85435</name>
</gene>
<reference evidence="2" key="1">
    <citation type="journal article" date="2020" name="Stud. Mycol.">
        <title>101 Dothideomycetes genomes: a test case for predicting lifestyles and emergence of pathogens.</title>
        <authorList>
            <person name="Haridas S."/>
            <person name="Albert R."/>
            <person name="Binder M."/>
            <person name="Bloem J."/>
            <person name="Labutti K."/>
            <person name="Salamov A."/>
            <person name="Andreopoulos B."/>
            <person name="Baker S."/>
            <person name="Barry K."/>
            <person name="Bills G."/>
            <person name="Bluhm B."/>
            <person name="Cannon C."/>
            <person name="Castanera R."/>
            <person name="Culley D."/>
            <person name="Daum C."/>
            <person name="Ezra D."/>
            <person name="Gonzalez J."/>
            <person name="Henrissat B."/>
            <person name="Kuo A."/>
            <person name="Liang C."/>
            <person name="Lipzen A."/>
            <person name="Lutzoni F."/>
            <person name="Magnuson J."/>
            <person name="Mondo S."/>
            <person name="Nolan M."/>
            <person name="Ohm R."/>
            <person name="Pangilinan J."/>
            <person name="Park H.-J."/>
            <person name="Ramirez L."/>
            <person name="Alfaro M."/>
            <person name="Sun H."/>
            <person name="Tritt A."/>
            <person name="Yoshinaga Y."/>
            <person name="Zwiers L.-H."/>
            <person name="Turgeon B."/>
            <person name="Goodwin S."/>
            <person name="Spatafora J."/>
            <person name="Crous P."/>
            <person name="Grigoriev I."/>
        </authorList>
    </citation>
    <scope>NUCLEOTIDE SEQUENCE</scope>
    <source>
        <strain evidence="2">CBS 110217</strain>
    </source>
</reference>
<accession>A0A9P4HG61</accession>
<dbReference type="AlphaFoldDB" id="A0A9P4HG61"/>
<dbReference type="EMBL" id="ML978161">
    <property type="protein sequence ID" value="KAF2034390.1"/>
    <property type="molecule type" value="Genomic_DNA"/>
</dbReference>
<keyword evidence="3" id="KW-1185">Reference proteome</keyword>
<comment type="caution">
    <text evidence="2">The sequence shown here is derived from an EMBL/GenBank/DDBJ whole genome shotgun (WGS) entry which is preliminary data.</text>
</comment>
<organism evidence="2 3">
    <name type="scientific">Setomelanomma holmii</name>
    <dbReference type="NCBI Taxonomy" id="210430"/>
    <lineage>
        <taxon>Eukaryota</taxon>
        <taxon>Fungi</taxon>
        <taxon>Dikarya</taxon>
        <taxon>Ascomycota</taxon>
        <taxon>Pezizomycotina</taxon>
        <taxon>Dothideomycetes</taxon>
        <taxon>Pleosporomycetidae</taxon>
        <taxon>Pleosporales</taxon>
        <taxon>Pleosporineae</taxon>
        <taxon>Phaeosphaeriaceae</taxon>
        <taxon>Setomelanomma</taxon>
    </lineage>
</organism>
<evidence type="ECO:0000256" key="1">
    <source>
        <dbReference type="SAM" id="MobiDB-lite"/>
    </source>
</evidence>
<sequence>MAASSSLVLYRPGPSSSLTTQSSATSLISSKRFSQQTGTAIATELLYRILFDIINRFLNSFQRLAARGMEDASSWIDQKMQERREKLAAARSGTGGQLKIVEEVAKLTEGNGFIKCPMSGKTDGGPTPPPWVQSVLVGIEEGRMQAWDFYTNQW</sequence>
<proteinExistence type="predicted"/>
<protein>
    <submittedName>
        <fullName evidence="2">Uncharacterized protein</fullName>
    </submittedName>
</protein>
<evidence type="ECO:0000313" key="2">
    <source>
        <dbReference type="EMBL" id="KAF2034390.1"/>
    </source>
</evidence>
<evidence type="ECO:0000313" key="3">
    <source>
        <dbReference type="Proteomes" id="UP000799777"/>
    </source>
</evidence>
<dbReference type="Proteomes" id="UP000799777">
    <property type="component" value="Unassembled WGS sequence"/>
</dbReference>